<keyword evidence="3" id="KW-0547">Nucleotide-binding</keyword>
<dbReference type="SUPFAM" id="SSF52954">
    <property type="entry name" value="Class II aaRS ABD-related"/>
    <property type="match status" value="1"/>
</dbReference>
<dbReference type="EMBL" id="KY709212">
    <property type="protein sequence ID" value="ARO91285.1"/>
    <property type="molecule type" value="Genomic_DNA"/>
</dbReference>
<evidence type="ECO:0000256" key="5">
    <source>
        <dbReference type="ARBA" id="ARBA00047639"/>
    </source>
</evidence>
<evidence type="ECO:0000313" key="9">
    <source>
        <dbReference type="EMBL" id="ASK39636.1"/>
    </source>
</evidence>
<dbReference type="Gene3D" id="3.40.50.800">
    <property type="entry name" value="Anticodon-binding domain"/>
    <property type="match status" value="1"/>
</dbReference>
<feature type="binding site" evidence="6">
    <location>
        <position position="127"/>
    </location>
    <ligand>
        <name>L-histidine</name>
        <dbReference type="ChEBI" id="CHEBI:57595"/>
    </ligand>
</feature>
<feature type="binding site" evidence="6">
    <location>
        <begin position="82"/>
        <end position="84"/>
    </location>
    <ligand>
        <name>L-histidine</name>
        <dbReference type="ChEBI" id="CHEBI:57595"/>
    </ligand>
</feature>
<dbReference type="PANTHER" id="PTHR43707">
    <property type="entry name" value="HISTIDYL-TRNA SYNTHETASE"/>
    <property type="match status" value="1"/>
</dbReference>
<dbReference type="EC" id="6.1.1.21" evidence="2"/>
<dbReference type="NCBIfam" id="TIGR00442">
    <property type="entry name" value="hisS"/>
    <property type="match status" value="1"/>
</dbReference>
<name>A0A1X9PUV3_9RHOD</name>
<dbReference type="GO" id="GO:0005524">
    <property type="term" value="F:ATP binding"/>
    <property type="evidence" value="ECO:0007669"/>
    <property type="project" value="InterPro"/>
</dbReference>
<dbReference type="InterPro" id="IPR036621">
    <property type="entry name" value="Anticodon-bd_dom_sf"/>
</dbReference>
<keyword evidence="8" id="KW-0436">Ligase</keyword>
<evidence type="ECO:0000256" key="3">
    <source>
        <dbReference type="ARBA" id="ARBA00022741"/>
    </source>
</evidence>
<accession>A0A1X9PUV3</accession>
<feature type="binding site" evidence="6">
    <location>
        <position position="113"/>
    </location>
    <ligand>
        <name>L-histidine</name>
        <dbReference type="ChEBI" id="CHEBI:57595"/>
    </ligand>
</feature>
<evidence type="ECO:0000256" key="4">
    <source>
        <dbReference type="ARBA" id="ARBA00030619"/>
    </source>
</evidence>
<keyword evidence="8" id="KW-0150">Chloroplast</keyword>
<dbReference type="InterPro" id="IPR004516">
    <property type="entry name" value="HisRS/HisZ"/>
</dbReference>
<dbReference type="InterPro" id="IPR045864">
    <property type="entry name" value="aa-tRNA-synth_II/BPL/LPL"/>
</dbReference>
<dbReference type="CDD" id="cd00773">
    <property type="entry name" value="HisRS-like_core"/>
    <property type="match status" value="1"/>
</dbReference>
<evidence type="ECO:0000259" key="7">
    <source>
        <dbReference type="PROSITE" id="PS50862"/>
    </source>
</evidence>
<gene>
    <name evidence="8" type="primary">syh</name>
    <name evidence="9" type="ORF">Rhodc_095</name>
</gene>
<dbReference type="InterPro" id="IPR004154">
    <property type="entry name" value="Anticodon-bd"/>
</dbReference>
<feature type="binding site" evidence="6">
    <location>
        <position position="258"/>
    </location>
    <ligand>
        <name>L-histidine</name>
        <dbReference type="ChEBI" id="CHEBI:57595"/>
    </ligand>
</feature>
<dbReference type="GO" id="GO:0004821">
    <property type="term" value="F:histidine-tRNA ligase activity"/>
    <property type="evidence" value="ECO:0007669"/>
    <property type="project" value="UniProtKB-EC"/>
</dbReference>
<dbReference type="AlphaFoldDB" id="A0A1X9PUV3"/>
<evidence type="ECO:0000313" key="8">
    <source>
        <dbReference type="EMBL" id="ARO91285.1"/>
    </source>
</evidence>
<dbReference type="InterPro" id="IPR041715">
    <property type="entry name" value="HisRS-like_core"/>
</dbReference>
<feature type="domain" description="Aminoacyl-transfer RNA synthetases class-II family profile" evidence="7">
    <location>
        <begin position="1"/>
        <end position="315"/>
    </location>
</feature>
<geneLocation type="plastid" evidence="8"/>
<dbReference type="HAMAP" id="MF_00127">
    <property type="entry name" value="His_tRNA_synth"/>
    <property type="match status" value="1"/>
</dbReference>
<reference evidence="8" key="2">
    <citation type="submission" date="2017-03" db="EMBL/GenBank/DDBJ databases">
        <title>The new red algal subphylum Proteorhodophytina comprises the largest and most divergent plastid genomes known.</title>
        <authorList>
            <person name="Munoz-Gomez S.A."/>
            <person name="Mejia-Franco F.G."/>
            <person name="Durnin K."/>
            <person name="Morgan C."/>
            <person name="Grisdale C.J."/>
            <person name="Archibald J.M."/>
            <person name="Slamovits C.H."/>
        </authorList>
    </citation>
    <scope>NUCLEOTIDE SEQUENCE</scope>
    <source>
        <strain evidence="8">UTEX LB2715</strain>
    </source>
</reference>
<dbReference type="Pfam" id="PF03129">
    <property type="entry name" value="HGTP_anticodon"/>
    <property type="match status" value="1"/>
</dbReference>
<comment type="catalytic activity">
    <reaction evidence="5">
        <text>tRNA(His) + L-histidine + ATP = L-histidyl-tRNA(His) + AMP + diphosphate + H(+)</text>
        <dbReference type="Rhea" id="RHEA:17313"/>
        <dbReference type="Rhea" id="RHEA-COMP:9665"/>
        <dbReference type="Rhea" id="RHEA-COMP:9689"/>
        <dbReference type="ChEBI" id="CHEBI:15378"/>
        <dbReference type="ChEBI" id="CHEBI:30616"/>
        <dbReference type="ChEBI" id="CHEBI:33019"/>
        <dbReference type="ChEBI" id="CHEBI:57595"/>
        <dbReference type="ChEBI" id="CHEBI:78442"/>
        <dbReference type="ChEBI" id="CHEBI:78527"/>
        <dbReference type="ChEBI" id="CHEBI:456215"/>
        <dbReference type="EC" id="6.1.1.21"/>
    </reaction>
</comment>
<dbReference type="Gene3D" id="3.30.930.10">
    <property type="entry name" value="Bira Bifunctional Protein, Domain 2"/>
    <property type="match status" value="1"/>
</dbReference>
<dbReference type="PANTHER" id="PTHR43707:SF1">
    <property type="entry name" value="HISTIDINE--TRNA LIGASE, MITOCHONDRIAL-RELATED"/>
    <property type="match status" value="1"/>
</dbReference>
<dbReference type="GO" id="GO:0005737">
    <property type="term" value="C:cytoplasm"/>
    <property type="evidence" value="ECO:0007669"/>
    <property type="project" value="InterPro"/>
</dbReference>
<organism evidence="8">
    <name type="scientific">Rhodochaete parvula</name>
    <dbReference type="NCBI Taxonomy" id="110510"/>
    <lineage>
        <taxon>Eukaryota</taxon>
        <taxon>Rhodophyta</taxon>
        <taxon>Compsopogonophyceae</taxon>
        <taxon>Rhodochaetales</taxon>
        <taxon>Rhodochaetaceae</taxon>
        <taxon>Rhodochaete</taxon>
    </lineage>
</organism>
<reference evidence="9" key="3">
    <citation type="submission" date="2017-07" db="EMBL/GenBank/DDBJ databases">
        <authorList>
            <person name="Sun Z.S."/>
            <person name="Albrecht U."/>
            <person name="Echele G."/>
            <person name="Lee C.C."/>
        </authorList>
    </citation>
    <scope>NUCLEOTIDE SEQUENCE</scope>
</reference>
<dbReference type="InterPro" id="IPR015807">
    <property type="entry name" value="His-tRNA-ligase"/>
</dbReference>
<keyword evidence="8" id="KW-0934">Plastid</keyword>
<feature type="binding site" evidence="6">
    <location>
        <begin position="262"/>
        <end position="263"/>
    </location>
    <ligand>
        <name>L-histidine</name>
        <dbReference type="ChEBI" id="CHEBI:57595"/>
    </ligand>
</feature>
<feature type="binding site" evidence="6">
    <location>
        <position position="131"/>
    </location>
    <ligand>
        <name>L-histidine</name>
        <dbReference type="ChEBI" id="CHEBI:57595"/>
    </ligand>
</feature>
<dbReference type="PIRSF" id="PIRSF001549">
    <property type="entry name" value="His-tRNA_synth"/>
    <property type="match status" value="1"/>
</dbReference>
<dbReference type="SUPFAM" id="SSF55681">
    <property type="entry name" value="Class II aaRS and biotin synthetases"/>
    <property type="match status" value="1"/>
</dbReference>
<dbReference type="GO" id="GO:0006427">
    <property type="term" value="P:histidyl-tRNA aminoacylation"/>
    <property type="evidence" value="ECO:0007669"/>
    <property type="project" value="InterPro"/>
</dbReference>
<keyword evidence="8" id="KW-0030">Aminoacyl-tRNA synthetase</keyword>
<comment type="similarity">
    <text evidence="1">Belongs to the class-II aminoacyl-tRNA synthetase family.</text>
</comment>
<evidence type="ECO:0000256" key="2">
    <source>
        <dbReference type="ARBA" id="ARBA00012815"/>
    </source>
</evidence>
<reference evidence="9" key="1">
    <citation type="journal article" date="2016" name="BMC Biol.">
        <title>Parallel evolution of highly conserved plastid genome architecture in red seaweeds and seed plants.</title>
        <authorList>
            <person name="Lee J."/>
            <person name="Cho C.H."/>
            <person name="Park S.I."/>
            <person name="Choi J.W."/>
            <person name="Song H.S."/>
            <person name="West J.A."/>
            <person name="Bhattacharya D."/>
            <person name="Yoon H.S."/>
        </authorList>
    </citation>
    <scope>NUCLEOTIDE SEQUENCE</scope>
</reference>
<evidence type="ECO:0000256" key="6">
    <source>
        <dbReference type="PIRSR" id="PIRSR001549-1"/>
    </source>
</evidence>
<dbReference type="InterPro" id="IPR006195">
    <property type="entry name" value="aa-tRNA-synth_II"/>
</dbReference>
<evidence type="ECO:0000256" key="1">
    <source>
        <dbReference type="ARBA" id="ARBA00008226"/>
    </source>
</evidence>
<proteinExistence type="inferred from homology"/>
<dbReference type="EMBL" id="KX284728">
    <property type="protein sequence ID" value="ASK39636.1"/>
    <property type="molecule type" value="Genomic_DNA"/>
</dbReference>
<protein>
    <recommendedName>
        <fullName evidence="2">histidine--tRNA ligase</fullName>
        <ecNumber evidence="2">6.1.1.21</ecNumber>
    </recommendedName>
    <alternativeName>
        <fullName evidence="4">Histidyl-tRNA synthetase</fullName>
    </alternativeName>
</protein>
<dbReference type="Pfam" id="PF13393">
    <property type="entry name" value="tRNA-synt_His"/>
    <property type="match status" value="1"/>
</dbReference>
<dbReference type="PROSITE" id="PS50862">
    <property type="entry name" value="AA_TRNA_LIGASE_II"/>
    <property type="match status" value="1"/>
</dbReference>
<sequence length="433" mass="50393">MNLINSLRGTCDILPDEIKYWNFIEEKIKNILLNANYTEIRTPLLEMKELFDRGVGQGTDIVNKEMYSFKDQGNREITLRPEGTAGIIRCIIENKLYIQKPIQKLWYLGPMFRYERPQNGRQRQFNQLGIEYIGSQDARADTEVINLAYQLLNQLEVPEFTLQLNSIGSLEDRSKYKKNLVQYLKRYYLDLDEDSKIRLNINPLRILDTKEEKTQELLKNAPQLCNFLGENSKRHFEHLCIYLNSLQIPFKVNQQLVRGLDYYNDTAFEFKTEYLGSQDTICGGGRYDKLSETLGGPYIPAIGWAIGIERLLLLVKQKVLLSEARLDFYIVSENSVRCKIESIVLLNEIINKGFKAELDTTDASLRKKISRSYKFYSTHCIIIGEKEITTNKVTIKELQNNMQFTITREKFMKLYCTKTCQAINTLVTAKNQI</sequence>